<feature type="chain" id="PRO_5009608716" description="DUF928 domain-containing protein" evidence="1">
    <location>
        <begin position="25"/>
        <end position="252"/>
    </location>
</feature>
<protein>
    <recommendedName>
        <fullName evidence="4">DUF928 domain-containing protein</fullName>
    </recommendedName>
</protein>
<dbReference type="RefSeq" id="WP_071454137.1">
    <property type="nucleotide sequence ID" value="NZ_CP017675.1"/>
</dbReference>
<keyword evidence="1" id="KW-0732">Signal</keyword>
<evidence type="ECO:0008006" key="4">
    <source>
        <dbReference type="Google" id="ProtNLM"/>
    </source>
</evidence>
<organism evidence="2 3">
    <name type="scientific">Gloeomargarita lithophora Alchichica-D10</name>
    <dbReference type="NCBI Taxonomy" id="1188229"/>
    <lineage>
        <taxon>Bacteria</taxon>
        <taxon>Bacillati</taxon>
        <taxon>Cyanobacteriota</taxon>
        <taxon>Cyanophyceae</taxon>
        <taxon>Gloeomargaritales</taxon>
        <taxon>Gloeomargaritaceae</taxon>
        <taxon>Gloeomargarita</taxon>
    </lineage>
</organism>
<sequence>MARLQSFLTATTLAMTLAAAPAQANPLQNWAGRLLEWGQKRPTTSTTAVTGFVPPAGGLPANREGGAARGAVCPFSSQRLTALLPSSNLGLTAAARPSLFFYMPPTEGRSVEFLLQDSRGAELYQSTSKINQSGIVRVELPSNAPELAVGQTYQWYLSVICDPRDRTADLYVQGWVQRVAMPENLQRQLQQAPASDRPYIYASAGLWHETLASLAALRQAQPGNANLQTDWMSLLRMEGLDKVAQEPLAGNL</sequence>
<keyword evidence="3" id="KW-1185">Reference proteome</keyword>
<name>A0A1J0ACA6_9CYAN</name>
<evidence type="ECO:0000313" key="2">
    <source>
        <dbReference type="EMBL" id="APB33566.1"/>
    </source>
</evidence>
<gene>
    <name evidence="2" type="ORF">GlitD10_1246</name>
</gene>
<dbReference type="Pfam" id="PF06051">
    <property type="entry name" value="DUF928"/>
    <property type="match status" value="1"/>
</dbReference>
<accession>A0A1J0ACA6</accession>
<evidence type="ECO:0000256" key="1">
    <source>
        <dbReference type="SAM" id="SignalP"/>
    </source>
</evidence>
<dbReference type="EMBL" id="CP017675">
    <property type="protein sequence ID" value="APB33566.1"/>
    <property type="molecule type" value="Genomic_DNA"/>
</dbReference>
<dbReference type="Proteomes" id="UP000180235">
    <property type="component" value="Chromosome"/>
</dbReference>
<dbReference type="STRING" id="1188229.GlitD10_1246"/>
<dbReference type="OrthoDB" id="513783at2"/>
<dbReference type="InterPro" id="IPR010328">
    <property type="entry name" value="DUF928"/>
</dbReference>
<dbReference type="AlphaFoldDB" id="A0A1J0ACA6"/>
<proteinExistence type="predicted"/>
<dbReference type="KEGG" id="glt:GlitD10_1246"/>
<reference evidence="2 3" key="1">
    <citation type="submission" date="2016-10" db="EMBL/GenBank/DDBJ databases">
        <title>Description of Gloeomargarita lithophora gen. nov., sp. nov., a thylakoid-bearing basal-branching cyanobacterium with intracellular carbonates, and proposal for Gloeomargaritales ord. nov.</title>
        <authorList>
            <person name="Moreira D."/>
            <person name="Tavera R."/>
            <person name="Benzerara K."/>
            <person name="Skouri-Panet F."/>
            <person name="Couradeau E."/>
            <person name="Gerard E."/>
            <person name="Loussert C."/>
            <person name="Novelo E."/>
            <person name="Zivanovic Y."/>
            <person name="Lopez-Garcia P."/>
        </authorList>
    </citation>
    <scope>NUCLEOTIDE SEQUENCE [LARGE SCALE GENOMIC DNA]</scope>
    <source>
        <strain evidence="2 3">D10</strain>
    </source>
</reference>
<feature type="signal peptide" evidence="1">
    <location>
        <begin position="1"/>
        <end position="24"/>
    </location>
</feature>
<evidence type="ECO:0000313" key="3">
    <source>
        <dbReference type="Proteomes" id="UP000180235"/>
    </source>
</evidence>